<reference evidence="2" key="2">
    <citation type="journal article" date="2018" name="Mol. Plant Microbe Interact.">
        <title>Genome sequence resources for the wheat stripe rust pathogen (Puccinia striiformis f. sp. tritici) and the barley stripe rust pathogen (Puccinia striiformis f. sp. hordei).</title>
        <authorList>
            <person name="Xia C."/>
            <person name="Wang M."/>
            <person name="Yin C."/>
            <person name="Cornejo O.E."/>
            <person name="Hulbert S.H."/>
            <person name="Chen X."/>
        </authorList>
    </citation>
    <scope>NUCLEOTIDE SEQUENCE [LARGE SCALE GENOMIC DNA]</scope>
    <source>
        <strain evidence="2">93-210</strain>
    </source>
</reference>
<organism evidence="1 2">
    <name type="scientific">Puccinia striiformis f. sp. tritici</name>
    <dbReference type="NCBI Taxonomy" id="168172"/>
    <lineage>
        <taxon>Eukaryota</taxon>
        <taxon>Fungi</taxon>
        <taxon>Dikarya</taxon>
        <taxon>Basidiomycota</taxon>
        <taxon>Pucciniomycotina</taxon>
        <taxon>Pucciniomycetes</taxon>
        <taxon>Pucciniales</taxon>
        <taxon>Pucciniaceae</taxon>
        <taxon>Puccinia</taxon>
    </lineage>
</organism>
<reference evidence="2" key="1">
    <citation type="journal article" date="2018" name="BMC Genomics">
        <title>Genomic insights into host adaptation between the wheat stripe rust pathogen (Puccinia striiformis f. sp. tritici) and the barley stripe rust pathogen (Puccinia striiformis f. sp. hordei).</title>
        <authorList>
            <person name="Xia C."/>
            <person name="Wang M."/>
            <person name="Yin C."/>
            <person name="Cornejo O.E."/>
            <person name="Hulbert S.H."/>
            <person name="Chen X."/>
        </authorList>
    </citation>
    <scope>NUCLEOTIDE SEQUENCE [LARGE SCALE GENOMIC DNA]</scope>
    <source>
        <strain evidence="2">93-210</strain>
    </source>
</reference>
<dbReference type="Proteomes" id="UP001060170">
    <property type="component" value="Chromosome 7"/>
</dbReference>
<evidence type="ECO:0000313" key="2">
    <source>
        <dbReference type="Proteomes" id="UP001060170"/>
    </source>
</evidence>
<protein>
    <submittedName>
        <fullName evidence="1">Uncharacterized protein</fullName>
    </submittedName>
</protein>
<proteinExistence type="predicted"/>
<accession>A0ACC0EFS6</accession>
<keyword evidence="2" id="KW-1185">Reference proteome</keyword>
<evidence type="ECO:0000313" key="1">
    <source>
        <dbReference type="EMBL" id="KAI7951644.1"/>
    </source>
</evidence>
<reference evidence="1 2" key="3">
    <citation type="journal article" date="2022" name="Microbiol. Spectr.">
        <title>Folding features and dynamics of 3D genome architecture in plant fungal pathogens.</title>
        <authorList>
            <person name="Xia C."/>
        </authorList>
    </citation>
    <scope>NUCLEOTIDE SEQUENCE [LARGE SCALE GENOMIC DNA]</scope>
    <source>
        <strain evidence="1 2">93-210</strain>
    </source>
</reference>
<gene>
    <name evidence="1" type="ORF">MJO28_007328</name>
</gene>
<sequence length="135" mass="15212">MSNTYSPPYSLELWCKTSCREFWRLSFSNGNILETSLNPTRRLKRNDFLINARLPGRPVLPLFNARRKAAHFVSLATAQEAQQSHFPCVNCTPKARSTSLAAAHTAQQSWDAIYKSHLSKPMPPSLITRLQIGPS</sequence>
<comment type="caution">
    <text evidence="1">The sequence shown here is derived from an EMBL/GenBank/DDBJ whole genome shotgun (WGS) entry which is preliminary data.</text>
</comment>
<name>A0ACC0EFS6_9BASI</name>
<dbReference type="EMBL" id="CM045871">
    <property type="protein sequence ID" value="KAI7951644.1"/>
    <property type="molecule type" value="Genomic_DNA"/>
</dbReference>